<keyword evidence="1" id="KW-0479">Metal-binding</keyword>
<accession>B6AEY0</accession>
<dbReference type="CDD" id="cd00060">
    <property type="entry name" value="FHA"/>
    <property type="match status" value="1"/>
</dbReference>
<evidence type="ECO:0000313" key="8">
    <source>
        <dbReference type="Proteomes" id="UP000001460"/>
    </source>
</evidence>
<dbReference type="PROSITE" id="PS50006">
    <property type="entry name" value="FHA_DOMAIN"/>
    <property type="match status" value="1"/>
</dbReference>
<reference evidence="7" key="1">
    <citation type="submission" date="2008-06" db="EMBL/GenBank/DDBJ databases">
        <authorList>
            <person name="Lorenzi H."/>
            <person name="Inman J."/>
            <person name="Miller J."/>
            <person name="Schobel S."/>
            <person name="Amedeo P."/>
            <person name="Caler E.V."/>
            <person name="da Silva J."/>
        </authorList>
    </citation>
    <scope>NUCLEOTIDE SEQUENCE [LARGE SCALE GENOMIC DNA]</scope>
    <source>
        <strain evidence="7">RN66</strain>
    </source>
</reference>
<evidence type="ECO:0000256" key="4">
    <source>
        <dbReference type="SAM" id="MobiDB-lite"/>
    </source>
</evidence>
<dbReference type="GeneID" id="6996271"/>
<feature type="compositionally biased region" description="Basic and acidic residues" evidence="4">
    <location>
        <begin position="1"/>
        <end position="18"/>
    </location>
</feature>
<gene>
    <name evidence="7" type="ORF">CMU_014230</name>
</gene>
<dbReference type="Gene3D" id="2.60.200.20">
    <property type="match status" value="1"/>
</dbReference>
<dbReference type="OrthoDB" id="264354at2759"/>
<protein>
    <submittedName>
        <fullName evidence="7">Zinc finger, C3HC4 type domain-containing protein</fullName>
    </submittedName>
</protein>
<keyword evidence="3" id="KW-0862">Zinc</keyword>
<feature type="domain" description="RING-CH-type" evidence="6">
    <location>
        <begin position="401"/>
        <end position="473"/>
    </location>
</feature>
<dbReference type="InterPro" id="IPR008984">
    <property type="entry name" value="SMAD_FHA_dom_sf"/>
</dbReference>
<sequence length="758" mass="86193">MDARDFRGKVGKRSDAGKHQSSVIIQSTTSSGESHGLFDYERKGTISQTISIDGCSNSYTILKSNNSGLLSAVPNEGNCEDYSELNNPDNFEVDHYLICDTKNVATERGDDTMEPIIRLFKNKDGWYVDGITLSSKGSREYSIVISMKEILNSQGNGHSKQHKPYSWTECRYNDDSIPNKGNKVWIVSPKHTPGIPLRQGDIIKLGRCQMRVHEIVATLAAAKDALLRTPYIPTFNIESNRELNNCLDILAFEVNDIEDVKKSQNSYGIKGENSTFERIENEKVGNLCTKSQNGNMETAPLTPLSGILECGDKYEQVKKNLISLEISDKDDQKLMTLKLTNKDEIIPLKVIESSSHNLRHQQRIQTSISEDDHSRNLNNRNVDEIVQSNQTFSIAMSTKNNFNNATKFCRICLSDDGDLLDFEDNFNPLICPCDCKGSMQYVHLQCLRKWIESRLGIPASWMSNITSTQINLNTTRNNTCSVIRSRLRRILRILYHYCINYFSCTTSGNGNRPVCFNLRKFDCELCKVTFPNQLWIPNGESLLTLPLFRIPRPKYPYIILVPIESEYTCKINQIIVSFGDPRSSVYVGRGHNSDVRFGEISVSRSHAQLQHCFICGDYEICLSDRRSKFGSLVELSRPFKIGKEGISLQIGKTLIFLKTIKSRASLKNILLPCITEKNINNVSLNRNNINIYSSKGHNNRQSHETLDDQSEIQLDQDVDTMQVQCNAQNNYDITCWRNLLRCNHLSRVSSRHRYFTRA</sequence>
<dbReference type="Pfam" id="PF00498">
    <property type="entry name" value="FHA"/>
    <property type="match status" value="1"/>
</dbReference>
<name>B6AEY0_CRYMR</name>
<dbReference type="Gene3D" id="3.30.40.10">
    <property type="entry name" value="Zinc/RING finger domain, C3HC4 (zinc finger)"/>
    <property type="match status" value="1"/>
</dbReference>
<feature type="domain" description="FHA" evidence="5">
    <location>
        <begin position="585"/>
        <end position="638"/>
    </location>
</feature>
<dbReference type="VEuPathDB" id="CryptoDB:CMU_014230"/>
<dbReference type="Pfam" id="PF12906">
    <property type="entry name" value="RINGv"/>
    <property type="match status" value="1"/>
</dbReference>
<evidence type="ECO:0000259" key="6">
    <source>
        <dbReference type="PROSITE" id="PS51292"/>
    </source>
</evidence>
<evidence type="ECO:0000259" key="5">
    <source>
        <dbReference type="PROSITE" id="PS50006"/>
    </source>
</evidence>
<dbReference type="InterPro" id="IPR013083">
    <property type="entry name" value="Znf_RING/FYVE/PHD"/>
</dbReference>
<dbReference type="CDD" id="cd16495">
    <property type="entry name" value="RING_CH-C4HC3_MARCH"/>
    <property type="match status" value="1"/>
</dbReference>
<dbReference type="Proteomes" id="UP000001460">
    <property type="component" value="Unassembled WGS sequence"/>
</dbReference>
<evidence type="ECO:0000256" key="2">
    <source>
        <dbReference type="ARBA" id="ARBA00022771"/>
    </source>
</evidence>
<organism evidence="7 8">
    <name type="scientific">Cryptosporidium muris (strain RN66)</name>
    <dbReference type="NCBI Taxonomy" id="441375"/>
    <lineage>
        <taxon>Eukaryota</taxon>
        <taxon>Sar</taxon>
        <taxon>Alveolata</taxon>
        <taxon>Apicomplexa</taxon>
        <taxon>Conoidasida</taxon>
        <taxon>Coccidia</taxon>
        <taxon>Eucoccidiorida</taxon>
        <taxon>Eimeriorina</taxon>
        <taxon>Cryptosporidiidae</taxon>
        <taxon>Cryptosporidium</taxon>
    </lineage>
</organism>
<evidence type="ECO:0000256" key="1">
    <source>
        <dbReference type="ARBA" id="ARBA00022723"/>
    </source>
</evidence>
<dbReference type="STRING" id="441375.B6AEY0"/>
<dbReference type="RefSeq" id="XP_002141096.1">
    <property type="nucleotide sequence ID" value="XM_002141060.1"/>
</dbReference>
<dbReference type="SMART" id="SM00744">
    <property type="entry name" value="RINGv"/>
    <property type="match status" value="1"/>
</dbReference>
<evidence type="ECO:0000313" key="7">
    <source>
        <dbReference type="EMBL" id="EEA06747.1"/>
    </source>
</evidence>
<proteinExistence type="predicted"/>
<dbReference type="OMA" id="WIPNGES"/>
<feature type="region of interest" description="Disordered" evidence="4">
    <location>
        <begin position="1"/>
        <end position="26"/>
    </location>
</feature>
<dbReference type="InterPro" id="IPR000253">
    <property type="entry name" value="FHA_dom"/>
</dbReference>
<dbReference type="GO" id="GO:0008270">
    <property type="term" value="F:zinc ion binding"/>
    <property type="evidence" value="ECO:0007669"/>
    <property type="project" value="UniProtKB-KW"/>
</dbReference>
<dbReference type="PROSITE" id="PS51292">
    <property type="entry name" value="ZF_RING_CH"/>
    <property type="match status" value="1"/>
</dbReference>
<dbReference type="EMBL" id="DS989730">
    <property type="protein sequence ID" value="EEA06747.1"/>
    <property type="molecule type" value="Genomic_DNA"/>
</dbReference>
<keyword evidence="2" id="KW-0863">Zinc-finger</keyword>
<dbReference type="InterPro" id="IPR011016">
    <property type="entry name" value="Znf_RING-CH"/>
</dbReference>
<dbReference type="SUPFAM" id="SSF57850">
    <property type="entry name" value="RING/U-box"/>
    <property type="match status" value="1"/>
</dbReference>
<dbReference type="AlphaFoldDB" id="B6AEY0"/>
<dbReference type="PANTHER" id="PTHR46210">
    <property type="entry name" value="FHA DOMAIN-CONTAINING PROTEIN"/>
    <property type="match status" value="1"/>
</dbReference>
<evidence type="ECO:0000256" key="3">
    <source>
        <dbReference type="ARBA" id="ARBA00022833"/>
    </source>
</evidence>
<dbReference type="eggNOG" id="ENOG502SB7G">
    <property type="taxonomic scope" value="Eukaryota"/>
</dbReference>
<dbReference type="SUPFAM" id="SSF49879">
    <property type="entry name" value="SMAD/FHA domain"/>
    <property type="match status" value="1"/>
</dbReference>
<keyword evidence="8" id="KW-1185">Reference proteome</keyword>
<dbReference type="PANTHER" id="PTHR46210:SF1">
    <property type="entry name" value="FHA DOMAIN-CONTAINING PROTEIN"/>
    <property type="match status" value="1"/>
</dbReference>